<protein>
    <submittedName>
        <fullName evidence="1">Uncharacterized protein</fullName>
    </submittedName>
</protein>
<feature type="non-terminal residue" evidence="1">
    <location>
        <position position="146"/>
    </location>
</feature>
<dbReference type="AlphaFoldDB" id="A0A3M6TIA2"/>
<proteinExistence type="predicted"/>
<organism evidence="1 2">
    <name type="scientific">Pocillopora damicornis</name>
    <name type="common">Cauliflower coral</name>
    <name type="synonym">Millepora damicornis</name>
    <dbReference type="NCBI Taxonomy" id="46731"/>
    <lineage>
        <taxon>Eukaryota</taxon>
        <taxon>Metazoa</taxon>
        <taxon>Cnidaria</taxon>
        <taxon>Anthozoa</taxon>
        <taxon>Hexacorallia</taxon>
        <taxon>Scleractinia</taxon>
        <taxon>Astrocoeniina</taxon>
        <taxon>Pocilloporidae</taxon>
        <taxon>Pocillopora</taxon>
    </lineage>
</organism>
<dbReference type="EMBL" id="RCHS01003527">
    <property type="protein sequence ID" value="RMX41125.1"/>
    <property type="molecule type" value="Genomic_DNA"/>
</dbReference>
<keyword evidence="2" id="KW-1185">Reference proteome</keyword>
<evidence type="ECO:0000313" key="1">
    <source>
        <dbReference type="EMBL" id="RMX41125.1"/>
    </source>
</evidence>
<dbReference type="OrthoDB" id="10040854at2759"/>
<reference evidence="1 2" key="1">
    <citation type="journal article" date="2018" name="Sci. Rep.">
        <title>Comparative analysis of the Pocillopora damicornis genome highlights role of immune system in coral evolution.</title>
        <authorList>
            <person name="Cunning R."/>
            <person name="Bay R.A."/>
            <person name="Gillette P."/>
            <person name="Baker A.C."/>
            <person name="Traylor-Knowles N."/>
        </authorList>
    </citation>
    <scope>NUCLEOTIDE SEQUENCE [LARGE SCALE GENOMIC DNA]</scope>
    <source>
        <strain evidence="1">RSMAS</strain>
        <tissue evidence="1">Whole animal</tissue>
    </source>
</reference>
<sequence>KGLFQFRAFGFISHTTRISNTTSFLYKRLSFISVAGNALFQSLNLGFLSHSITIRNKQKRAVMSEAAEILKSVQIGLNVVIFLLNTDRGLQATELCNECVILLQNLGSGSHLNISDELFNAYYAISGYTDAERHAVKLLKTFQHAG</sequence>
<gene>
    <name evidence="1" type="ORF">pdam_00003278</name>
</gene>
<comment type="caution">
    <text evidence="1">The sequence shown here is derived from an EMBL/GenBank/DDBJ whole genome shotgun (WGS) entry which is preliminary data.</text>
</comment>
<evidence type="ECO:0000313" key="2">
    <source>
        <dbReference type="Proteomes" id="UP000275408"/>
    </source>
</evidence>
<feature type="non-terminal residue" evidence="1">
    <location>
        <position position="1"/>
    </location>
</feature>
<name>A0A3M6TIA2_POCDA</name>
<accession>A0A3M6TIA2</accession>
<dbReference type="Proteomes" id="UP000275408">
    <property type="component" value="Unassembled WGS sequence"/>
</dbReference>